<dbReference type="AlphaFoldDB" id="A0A1X0RIA7"/>
<dbReference type="EMBL" id="KV921856">
    <property type="protein sequence ID" value="ORE11618.1"/>
    <property type="molecule type" value="Genomic_DNA"/>
</dbReference>
<gene>
    <name evidence="2" type="ORF">BCV72DRAFT_219809</name>
</gene>
<organism evidence="2">
    <name type="scientific">Rhizopus microsporus var. microsporus</name>
    <dbReference type="NCBI Taxonomy" id="86635"/>
    <lineage>
        <taxon>Eukaryota</taxon>
        <taxon>Fungi</taxon>
        <taxon>Fungi incertae sedis</taxon>
        <taxon>Mucoromycota</taxon>
        <taxon>Mucoromycotina</taxon>
        <taxon>Mucoromycetes</taxon>
        <taxon>Mucorales</taxon>
        <taxon>Mucorineae</taxon>
        <taxon>Rhizopodaceae</taxon>
        <taxon>Rhizopus</taxon>
    </lineage>
</organism>
<protein>
    <submittedName>
        <fullName evidence="2">Uncharacterized protein</fullName>
    </submittedName>
</protein>
<feature type="region of interest" description="Disordered" evidence="1">
    <location>
        <begin position="1"/>
        <end position="54"/>
    </location>
</feature>
<dbReference type="Proteomes" id="UP000242414">
    <property type="component" value="Unassembled WGS sequence"/>
</dbReference>
<dbReference type="OrthoDB" id="2245921at2759"/>
<feature type="compositionally biased region" description="Low complexity" evidence="1">
    <location>
        <begin position="31"/>
        <end position="41"/>
    </location>
</feature>
<evidence type="ECO:0000313" key="2">
    <source>
        <dbReference type="EMBL" id="ORE11618.1"/>
    </source>
</evidence>
<dbReference type="VEuPathDB" id="FungiDB:BCV72DRAFT_219809"/>
<accession>A0A1X0RIA7</accession>
<evidence type="ECO:0000256" key="1">
    <source>
        <dbReference type="SAM" id="MobiDB-lite"/>
    </source>
</evidence>
<sequence length="101" mass="11373">MNANQPLKRRNDSIEDVYGKRLNTSSVQDQTMADPHPTHPMMMPPRPKTPPLGMTLSHYNPQTGSYVASQLTSNHEVKETICTGMTPVYRAPIERYGSFII</sequence>
<reference evidence="2" key="1">
    <citation type="journal article" date="2016" name="Proc. Natl. Acad. Sci. U.S.A.">
        <title>Lipid metabolic changes in an early divergent fungus govern the establishment of a mutualistic symbiosis with endobacteria.</title>
        <authorList>
            <person name="Lastovetsky O.A."/>
            <person name="Gaspar M.L."/>
            <person name="Mondo S.J."/>
            <person name="LaButti K.M."/>
            <person name="Sandor L."/>
            <person name="Grigoriev I.V."/>
            <person name="Henry S.A."/>
            <person name="Pawlowska T.E."/>
        </authorList>
    </citation>
    <scope>NUCLEOTIDE SEQUENCE [LARGE SCALE GENOMIC DNA]</scope>
    <source>
        <strain evidence="2">ATCC 52814</strain>
    </source>
</reference>
<proteinExistence type="predicted"/>
<name>A0A1X0RIA7_RHIZD</name>
<feature type="compositionally biased region" description="Basic and acidic residues" evidence="1">
    <location>
        <begin position="9"/>
        <end position="19"/>
    </location>
</feature>